<comment type="similarity">
    <text evidence="1">Belongs to the asparagine synthetase family.</text>
</comment>
<evidence type="ECO:0000256" key="3">
    <source>
        <dbReference type="ARBA" id="ARBA00022840"/>
    </source>
</evidence>
<evidence type="ECO:0000256" key="7">
    <source>
        <dbReference type="PIRSR" id="PIRSR001589-3"/>
    </source>
</evidence>
<evidence type="ECO:0000256" key="1">
    <source>
        <dbReference type="ARBA" id="ARBA00005752"/>
    </source>
</evidence>
<dbReference type="EC" id="6.3.5.4" evidence="5"/>
<evidence type="ECO:0000313" key="9">
    <source>
        <dbReference type="EMBL" id="UPV76635.1"/>
    </source>
</evidence>
<reference evidence="9 10" key="1">
    <citation type="submission" date="2022-04" db="EMBL/GenBank/DDBJ databases">
        <title>Diverse halophilic archaea isolated from saline environments.</title>
        <authorList>
            <person name="Cui H.-L."/>
        </authorList>
    </citation>
    <scope>NUCLEOTIDE SEQUENCE [LARGE SCALE GENOMIC DNA]</scope>
    <source>
        <strain evidence="9 10">XZYJT49</strain>
        <plasmid evidence="9 10">unnamed1</plasmid>
    </source>
</reference>
<feature type="binding site" evidence="6">
    <location>
        <position position="266"/>
    </location>
    <ligand>
        <name>ATP</name>
        <dbReference type="ChEBI" id="CHEBI:30616"/>
    </ligand>
</feature>
<sequence>MADCLTHRGPDAEGIYVSDSAMLAHRRLSILDLSSAGRQPMSNADGTLHIVFNGEIYNYRELRERVSDRTFRSETDTEVLLYLYEKYGPDCLSLLRGMFAFAIWDERRERLFLARDPVGQKPLFYHRDPKTDTFVFGSTVMAILQDEAVKADPDYSAIRSYLTYQYVPNPATGFKGIRQLRPGEYAIVGKNGLSKQTYWQLSFADQFHPKPRRIADLLREQLREATRLRLRSDVPLGVFLSGGIDSSVVTAVASEVSDEAVSTYSIGFEEDAYNEQEFARTVSQRYGTDHHELTVTSGFIDILPKLVRHYEVPFGDPSMLPTYYVSQIASDYTTVALTGDGGDENFAGYDRYTWDRLATATKRTPAVVRTATDRALELAPKVNGFEKSSEYGRAVRDARRFLDATERDRIGQYATFVCHALNDELDAIWNGPAEKAELAELRTAFEASDGATRLDQLMHVDITTYLPDDLLVKVDRASMAHSMEVRSPFLDHRFIEFVARIPAHLKWRWGEKKWLLKRAFEDLLPDEIYNRSKQGFGIPVNEWFRGELRDWAAERLQRLGDRPAFDRGGLQSTFCDHQKYRTDAGYRIWDLVTLETWFEEFIDPPAGELRR</sequence>
<dbReference type="InterPro" id="IPR001962">
    <property type="entry name" value="Asn_synthase"/>
</dbReference>
<keyword evidence="10" id="KW-1185">Reference proteome</keyword>
<dbReference type="NCBIfam" id="TIGR01536">
    <property type="entry name" value="asn_synth_AEB"/>
    <property type="match status" value="1"/>
</dbReference>
<evidence type="ECO:0000256" key="2">
    <source>
        <dbReference type="ARBA" id="ARBA00022741"/>
    </source>
</evidence>
<dbReference type="SUPFAM" id="SSF56235">
    <property type="entry name" value="N-terminal nucleophile aminohydrolases (Ntn hydrolases)"/>
    <property type="match status" value="1"/>
</dbReference>
<geneLocation type="plasmid" evidence="9 10">
    <name>unnamed1</name>
</geneLocation>
<keyword evidence="3 5" id="KW-0067">ATP-binding</keyword>
<keyword evidence="2 5" id="KW-0547">Nucleotide-binding</keyword>
<name>A0A8U0HZV3_9EURY</name>
<comment type="catalytic activity">
    <reaction evidence="5">
        <text>L-aspartate + L-glutamine + ATP + H2O = L-asparagine + L-glutamate + AMP + diphosphate + H(+)</text>
        <dbReference type="Rhea" id="RHEA:12228"/>
        <dbReference type="ChEBI" id="CHEBI:15377"/>
        <dbReference type="ChEBI" id="CHEBI:15378"/>
        <dbReference type="ChEBI" id="CHEBI:29985"/>
        <dbReference type="ChEBI" id="CHEBI:29991"/>
        <dbReference type="ChEBI" id="CHEBI:30616"/>
        <dbReference type="ChEBI" id="CHEBI:33019"/>
        <dbReference type="ChEBI" id="CHEBI:58048"/>
        <dbReference type="ChEBI" id="CHEBI:58359"/>
        <dbReference type="ChEBI" id="CHEBI:456215"/>
        <dbReference type="EC" id="6.3.5.4"/>
    </reaction>
</comment>
<dbReference type="CDD" id="cd01991">
    <property type="entry name" value="Asn_synthase_B_C"/>
    <property type="match status" value="1"/>
</dbReference>
<accession>A0A8U0HZV3</accession>
<evidence type="ECO:0000256" key="5">
    <source>
        <dbReference type="PIRNR" id="PIRNR001589"/>
    </source>
</evidence>
<dbReference type="GO" id="GO:0004066">
    <property type="term" value="F:asparagine synthase (glutamine-hydrolyzing) activity"/>
    <property type="evidence" value="ECO:0007669"/>
    <property type="project" value="UniProtKB-EC"/>
</dbReference>
<dbReference type="PANTHER" id="PTHR43284:SF1">
    <property type="entry name" value="ASPARAGINE SYNTHETASE"/>
    <property type="match status" value="1"/>
</dbReference>
<dbReference type="EMBL" id="CP096660">
    <property type="protein sequence ID" value="UPV76635.1"/>
    <property type="molecule type" value="Genomic_DNA"/>
</dbReference>
<dbReference type="Proteomes" id="UP000830729">
    <property type="component" value="Plasmid unnamed1"/>
</dbReference>
<dbReference type="PIRSF" id="PIRSF001589">
    <property type="entry name" value="Asn_synthetase_glu-h"/>
    <property type="match status" value="1"/>
</dbReference>
<dbReference type="Gene3D" id="3.40.50.620">
    <property type="entry name" value="HUPs"/>
    <property type="match status" value="1"/>
</dbReference>
<evidence type="ECO:0000256" key="6">
    <source>
        <dbReference type="PIRSR" id="PIRSR001589-2"/>
    </source>
</evidence>
<dbReference type="InterPro" id="IPR033738">
    <property type="entry name" value="AsnB_N"/>
</dbReference>
<gene>
    <name evidence="9" type="primary">asnB</name>
    <name evidence="9" type="ORF">M0R89_19070</name>
</gene>
<dbReference type="InterPro" id="IPR017932">
    <property type="entry name" value="GATase_2_dom"/>
</dbReference>
<dbReference type="CDD" id="cd00712">
    <property type="entry name" value="AsnB"/>
    <property type="match status" value="1"/>
</dbReference>
<dbReference type="GO" id="GO:0006529">
    <property type="term" value="P:asparagine biosynthetic process"/>
    <property type="evidence" value="ECO:0007669"/>
    <property type="project" value="InterPro"/>
</dbReference>
<keyword evidence="4" id="KW-0315">Glutamine amidotransferase</keyword>
<dbReference type="GO" id="GO:0005829">
    <property type="term" value="C:cytosol"/>
    <property type="evidence" value="ECO:0007669"/>
    <property type="project" value="TreeGrafter"/>
</dbReference>
<dbReference type="InterPro" id="IPR006426">
    <property type="entry name" value="Asn_synth_AEB"/>
</dbReference>
<organism evidence="9 10">
    <name type="scientific">Halorussus limi</name>
    <dbReference type="NCBI Taxonomy" id="2938695"/>
    <lineage>
        <taxon>Archaea</taxon>
        <taxon>Methanobacteriati</taxon>
        <taxon>Methanobacteriota</taxon>
        <taxon>Stenosarchaea group</taxon>
        <taxon>Halobacteria</taxon>
        <taxon>Halobacteriales</taxon>
        <taxon>Haladaptataceae</taxon>
        <taxon>Halorussus</taxon>
    </lineage>
</organism>
<feature type="domain" description="Glutamine amidotransferase type-2" evidence="8">
    <location>
        <begin position="1"/>
        <end position="191"/>
    </location>
</feature>
<keyword evidence="9" id="KW-0436">Ligase</keyword>
<dbReference type="GO" id="GO:0005524">
    <property type="term" value="F:ATP binding"/>
    <property type="evidence" value="ECO:0007669"/>
    <property type="project" value="UniProtKB-KW"/>
</dbReference>
<evidence type="ECO:0000256" key="4">
    <source>
        <dbReference type="ARBA" id="ARBA00022962"/>
    </source>
</evidence>
<dbReference type="AlphaFoldDB" id="A0A8U0HZV3"/>
<dbReference type="InterPro" id="IPR051786">
    <property type="entry name" value="ASN_synthetase/amidase"/>
</dbReference>
<dbReference type="Gene3D" id="3.60.20.10">
    <property type="entry name" value="Glutamine Phosphoribosylpyrophosphate, subunit 1, domain 1"/>
    <property type="match status" value="1"/>
</dbReference>
<dbReference type="PROSITE" id="PS51278">
    <property type="entry name" value="GATASE_TYPE_2"/>
    <property type="match status" value="1"/>
</dbReference>
<proteinExistence type="inferred from homology"/>
<feature type="site" description="Important for beta-aspartyl-AMP intermediate formation" evidence="7">
    <location>
        <position position="340"/>
    </location>
</feature>
<dbReference type="InterPro" id="IPR014729">
    <property type="entry name" value="Rossmann-like_a/b/a_fold"/>
</dbReference>
<evidence type="ECO:0000259" key="8">
    <source>
        <dbReference type="PROSITE" id="PS51278"/>
    </source>
</evidence>
<evidence type="ECO:0000313" key="10">
    <source>
        <dbReference type="Proteomes" id="UP000830729"/>
    </source>
</evidence>
<keyword evidence="9" id="KW-0614">Plasmid</keyword>
<dbReference type="SUPFAM" id="SSF52402">
    <property type="entry name" value="Adenine nucleotide alpha hydrolases-like"/>
    <property type="match status" value="1"/>
</dbReference>
<dbReference type="PANTHER" id="PTHR43284">
    <property type="entry name" value="ASPARAGINE SYNTHETASE (GLUTAMINE-HYDROLYZING)"/>
    <property type="match status" value="1"/>
</dbReference>
<dbReference type="KEGG" id="halx:M0R89_19070"/>
<dbReference type="Pfam" id="PF13522">
    <property type="entry name" value="GATase_6"/>
    <property type="match status" value="1"/>
</dbReference>
<dbReference type="Pfam" id="PF00733">
    <property type="entry name" value="Asn_synthase"/>
    <property type="match status" value="1"/>
</dbReference>
<feature type="binding site" evidence="6">
    <location>
        <position position="76"/>
    </location>
    <ligand>
        <name>L-glutamine</name>
        <dbReference type="ChEBI" id="CHEBI:58359"/>
    </ligand>
</feature>
<dbReference type="InterPro" id="IPR029055">
    <property type="entry name" value="Ntn_hydrolases_N"/>
</dbReference>
<protein>
    <recommendedName>
        <fullName evidence="5">Putative asparagine synthetase [glutamine-hydrolyzing]</fullName>
        <ecNumber evidence="5">6.3.5.4</ecNumber>
    </recommendedName>
</protein>